<proteinExistence type="predicted"/>
<reference evidence="4 5" key="1">
    <citation type="journal article" date="2017" name="Water Res.">
        <title>Comammox in drinking water systems.</title>
        <authorList>
            <person name="Wang Y."/>
            <person name="Ma L."/>
            <person name="Mao Y."/>
            <person name="Jiang X."/>
            <person name="Xia Y."/>
            <person name="Yu K."/>
            <person name="Li B."/>
            <person name="Zhang T."/>
        </authorList>
    </citation>
    <scope>NUCLEOTIDE SEQUENCE [LARGE SCALE GENOMIC DNA]</scope>
    <source>
        <strain evidence="4">SG_bin8</strain>
    </source>
</reference>
<evidence type="ECO:0000259" key="3">
    <source>
        <dbReference type="PROSITE" id="PS51635"/>
    </source>
</evidence>
<evidence type="ECO:0000256" key="1">
    <source>
        <dbReference type="ARBA" id="ARBA00023098"/>
    </source>
</evidence>
<keyword evidence="2" id="KW-0442">Lipid degradation</keyword>
<dbReference type="AlphaFoldDB" id="A0A1W9I4T8"/>
<dbReference type="PANTHER" id="PTHR24138">
    <property type="entry name" value="INTRACELLLAR PHOSPHOLIPASE A FAMILY"/>
    <property type="match status" value="1"/>
</dbReference>
<feature type="short sequence motif" description="GXGXXG" evidence="2">
    <location>
        <begin position="9"/>
        <end position="14"/>
    </location>
</feature>
<dbReference type="Gene3D" id="3.40.1090.10">
    <property type="entry name" value="Cytosolic phospholipase A2 catalytic domain"/>
    <property type="match status" value="1"/>
</dbReference>
<feature type="domain" description="PNPLA" evidence="3">
    <location>
        <begin position="5"/>
        <end position="206"/>
    </location>
</feature>
<dbReference type="PROSITE" id="PS51635">
    <property type="entry name" value="PNPLA"/>
    <property type="match status" value="1"/>
</dbReference>
<dbReference type="InterPro" id="IPR047156">
    <property type="entry name" value="Teg/CotR/CapV-like"/>
</dbReference>
<accession>A0A1W9I4T8</accession>
<feature type="active site" description="Nucleophile" evidence="2">
    <location>
        <position position="49"/>
    </location>
</feature>
<dbReference type="EMBL" id="LWDL01000003">
    <property type="protein sequence ID" value="OQW54491.1"/>
    <property type="molecule type" value="Genomic_DNA"/>
</dbReference>
<dbReference type="STRING" id="1827387.A4S15_04600"/>
<evidence type="ECO:0000313" key="5">
    <source>
        <dbReference type="Proteomes" id="UP000192872"/>
    </source>
</evidence>
<keyword evidence="1 2" id="KW-0443">Lipid metabolism</keyword>
<keyword evidence="2" id="KW-0378">Hydrolase</keyword>
<evidence type="ECO:0000313" key="4">
    <source>
        <dbReference type="EMBL" id="OQW54491.1"/>
    </source>
</evidence>
<gene>
    <name evidence="4" type="ORF">A4S15_04600</name>
</gene>
<dbReference type="Pfam" id="PF01734">
    <property type="entry name" value="Patatin"/>
    <property type="match status" value="1"/>
</dbReference>
<dbReference type="SUPFAM" id="SSF52151">
    <property type="entry name" value="FabD/lysophospholipase-like"/>
    <property type="match status" value="1"/>
</dbReference>
<dbReference type="InterPro" id="IPR002641">
    <property type="entry name" value="PNPLA_dom"/>
</dbReference>
<dbReference type="GO" id="GO:0016042">
    <property type="term" value="P:lipid catabolic process"/>
    <property type="evidence" value="ECO:0007669"/>
    <property type="project" value="UniProtKB-UniRule"/>
</dbReference>
<feature type="short sequence motif" description="DGA/G" evidence="2">
    <location>
        <begin position="192"/>
        <end position="194"/>
    </location>
</feature>
<name>A0A1W9I4T8_9HYPH</name>
<organism evidence="4 5">
    <name type="scientific">Candidatus Raskinella chloraquaticus</name>
    <dbReference type="NCBI Taxonomy" id="1951219"/>
    <lineage>
        <taxon>Bacteria</taxon>
        <taxon>Pseudomonadati</taxon>
        <taxon>Pseudomonadota</taxon>
        <taxon>Alphaproteobacteria</taxon>
        <taxon>Hyphomicrobiales</taxon>
        <taxon>Phreatobacteraceae</taxon>
        <taxon>Candidatus Raskinella</taxon>
    </lineage>
</organism>
<protein>
    <recommendedName>
        <fullName evidence="3">PNPLA domain-containing protein</fullName>
    </recommendedName>
</protein>
<dbReference type="GO" id="GO:0016787">
    <property type="term" value="F:hydrolase activity"/>
    <property type="evidence" value="ECO:0007669"/>
    <property type="project" value="UniProtKB-UniRule"/>
</dbReference>
<dbReference type="RefSeq" id="WP_376802612.1">
    <property type="nucleotide sequence ID" value="NZ_DBNB01000030.1"/>
</dbReference>
<dbReference type="PANTHER" id="PTHR24138:SF10">
    <property type="entry name" value="PHOSPHOLIPASE A2"/>
    <property type="match status" value="1"/>
</dbReference>
<sequence length="364" mass="40043">MRRVLSLDGGGVRGAVIIAFLEEIERQVAAIAGRSVRLCDWFDLIGGTSTGAIIAAGLALGHSAADMRDFYRRLAPRVFKRSPWRVLGLQSKFDAANLMRELDGVVGERTLGSADLQTRLAIITKRLDTGSPWVLTNNPASTYWETPPDQSFIGNRHYLLKQVLRASAAAPHFFDPQQVAVVAGMPPGLFVDGGVSPFNNPAIMLTMVATLPQYGLSFPTGAGHLQIVSIGTGSFRLRLTERQARNTRAFAVALRALVAQLSDAQQQVQALMSWLGTSPTPWVINSELGDLGAIPGPCQPLFQYLRYDICLERQWLQDKLQYEASGKIIDRLRRMDDPTMIPELYRLATLAAQQQIRWNDLSGA</sequence>
<evidence type="ECO:0000256" key="2">
    <source>
        <dbReference type="PROSITE-ProRule" id="PRU01161"/>
    </source>
</evidence>
<comment type="caution">
    <text evidence="4">The sequence shown here is derived from an EMBL/GenBank/DDBJ whole genome shotgun (WGS) entry which is preliminary data.</text>
</comment>
<feature type="active site" description="Proton acceptor" evidence="2">
    <location>
        <position position="192"/>
    </location>
</feature>
<dbReference type="Proteomes" id="UP000192872">
    <property type="component" value="Unassembled WGS sequence"/>
</dbReference>
<feature type="short sequence motif" description="GXSXG" evidence="2">
    <location>
        <begin position="47"/>
        <end position="51"/>
    </location>
</feature>
<dbReference type="InterPro" id="IPR016035">
    <property type="entry name" value="Acyl_Trfase/lysoPLipase"/>
</dbReference>